<keyword evidence="3" id="KW-1185">Reference proteome</keyword>
<reference evidence="2 3" key="1">
    <citation type="journal article" date="2021" name="Elife">
        <title>Chloroplast acquisition without the gene transfer in kleptoplastic sea slugs, Plakobranchus ocellatus.</title>
        <authorList>
            <person name="Maeda T."/>
            <person name="Takahashi S."/>
            <person name="Yoshida T."/>
            <person name="Shimamura S."/>
            <person name="Takaki Y."/>
            <person name="Nagai Y."/>
            <person name="Toyoda A."/>
            <person name="Suzuki Y."/>
            <person name="Arimoto A."/>
            <person name="Ishii H."/>
            <person name="Satoh N."/>
            <person name="Nishiyama T."/>
            <person name="Hasebe M."/>
            <person name="Maruyama T."/>
            <person name="Minagawa J."/>
            <person name="Obokata J."/>
            <person name="Shigenobu S."/>
        </authorList>
    </citation>
    <scope>NUCLEOTIDE SEQUENCE [LARGE SCALE GENOMIC DNA]</scope>
</reference>
<accession>A0AAV4IF56</accession>
<evidence type="ECO:0000259" key="1">
    <source>
        <dbReference type="Pfam" id="PF13843"/>
    </source>
</evidence>
<organism evidence="2 3">
    <name type="scientific">Elysia marginata</name>
    <dbReference type="NCBI Taxonomy" id="1093978"/>
    <lineage>
        <taxon>Eukaryota</taxon>
        <taxon>Metazoa</taxon>
        <taxon>Spiralia</taxon>
        <taxon>Lophotrochozoa</taxon>
        <taxon>Mollusca</taxon>
        <taxon>Gastropoda</taxon>
        <taxon>Heterobranchia</taxon>
        <taxon>Euthyneura</taxon>
        <taxon>Panpulmonata</taxon>
        <taxon>Sacoglossa</taxon>
        <taxon>Placobranchoidea</taxon>
        <taxon>Plakobranchidae</taxon>
        <taxon>Elysia</taxon>
    </lineage>
</organism>
<evidence type="ECO:0000313" key="3">
    <source>
        <dbReference type="Proteomes" id="UP000762676"/>
    </source>
</evidence>
<dbReference type="PANTHER" id="PTHR46599:SF3">
    <property type="entry name" value="PIGGYBAC TRANSPOSABLE ELEMENT-DERIVED PROTEIN 4"/>
    <property type="match status" value="1"/>
</dbReference>
<dbReference type="EMBL" id="BMAT01009483">
    <property type="protein sequence ID" value="GFS07092.1"/>
    <property type="molecule type" value="Genomic_DNA"/>
</dbReference>
<dbReference type="PANTHER" id="PTHR46599">
    <property type="entry name" value="PIGGYBAC TRANSPOSABLE ELEMENT-DERIVED PROTEIN 4"/>
    <property type="match status" value="1"/>
</dbReference>
<name>A0AAV4IF56_9GAST</name>
<sequence>MPADLFNGRQHAGDFDFRRKGQLVVTRLFVKKAVIALSTFHKSLLQETQGRYELKQKPLVVIDYVRYMSGVDHSDQLISFFPMRKKSTKWWKKPYFHLLTLVSIQTSLTLNIHRKQHGRTVTNLAAVVKDLTISLGDKDTSHDAERDNVNLPLARVRERYFMKLCPPKNDGGKSRRHCKVCKDKAKKACVSAQEKRSKRQLSNFWCLVCNVGLCELH</sequence>
<dbReference type="InterPro" id="IPR029526">
    <property type="entry name" value="PGBD"/>
</dbReference>
<proteinExistence type="predicted"/>
<protein>
    <submittedName>
        <fullName evidence="2">PiggyBac transposable element-derived protein 4-like</fullName>
    </submittedName>
</protein>
<dbReference type="Pfam" id="PF13843">
    <property type="entry name" value="DDE_Tnp_1_7"/>
    <property type="match status" value="1"/>
</dbReference>
<comment type="caution">
    <text evidence="2">The sequence shown here is derived from an EMBL/GenBank/DDBJ whole genome shotgun (WGS) entry which is preliminary data.</text>
</comment>
<dbReference type="Proteomes" id="UP000762676">
    <property type="component" value="Unassembled WGS sequence"/>
</dbReference>
<feature type="domain" description="PiggyBac transposable element-derived protein" evidence="1">
    <location>
        <begin position="2"/>
        <end position="102"/>
    </location>
</feature>
<dbReference type="AlphaFoldDB" id="A0AAV4IF56"/>
<gene>
    <name evidence="2" type="ORF">ElyMa_004722200</name>
</gene>
<evidence type="ECO:0000313" key="2">
    <source>
        <dbReference type="EMBL" id="GFS07092.1"/>
    </source>
</evidence>